<accession>A0A1G9S360</accession>
<dbReference type="AlphaFoldDB" id="A0A1G9S360"/>
<proteinExistence type="predicted"/>
<name>A0A1G9S360_ALLAB</name>
<dbReference type="EMBL" id="LT629701">
    <property type="protein sequence ID" value="SDM29943.1"/>
    <property type="molecule type" value="Genomic_DNA"/>
</dbReference>
<evidence type="ECO:0000313" key="2">
    <source>
        <dbReference type="Proteomes" id="UP000183376"/>
    </source>
</evidence>
<keyword evidence="2" id="KW-1185">Reference proteome</keyword>
<sequence>MVIERLAATEGARTLPLLPTAEFWWRFTTAIGLLFNDVSTYTVVRPRPPRTG</sequence>
<gene>
    <name evidence="1" type="ORF">SAMN04489726_0862</name>
</gene>
<protein>
    <submittedName>
        <fullName evidence="1">Uncharacterized protein</fullName>
    </submittedName>
</protein>
<organism evidence="1 2">
    <name type="scientific">Allokutzneria albata</name>
    <name type="common">Kibdelosporangium albatum</name>
    <dbReference type="NCBI Taxonomy" id="211114"/>
    <lineage>
        <taxon>Bacteria</taxon>
        <taxon>Bacillati</taxon>
        <taxon>Actinomycetota</taxon>
        <taxon>Actinomycetes</taxon>
        <taxon>Pseudonocardiales</taxon>
        <taxon>Pseudonocardiaceae</taxon>
        <taxon>Allokutzneria</taxon>
    </lineage>
</organism>
<reference evidence="1 2" key="1">
    <citation type="submission" date="2016-10" db="EMBL/GenBank/DDBJ databases">
        <authorList>
            <person name="de Groot N.N."/>
        </authorList>
    </citation>
    <scope>NUCLEOTIDE SEQUENCE [LARGE SCALE GENOMIC DNA]</scope>
    <source>
        <strain evidence="1 2">DSM 44149</strain>
    </source>
</reference>
<evidence type="ECO:0000313" key="1">
    <source>
        <dbReference type="EMBL" id="SDM29943.1"/>
    </source>
</evidence>
<dbReference type="Proteomes" id="UP000183376">
    <property type="component" value="Chromosome I"/>
</dbReference>